<dbReference type="OrthoDB" id="7988398at2"/>
<dbReference type="EMBL" id="CP046052">
    <property type="protein sequence ID" value="QGM46357.1"/>
    <property type="molecule type" value="Genomic_DNA"/>
</dbReference>
<evidence type="ECO:0000313" key="3">
    <source>
        <dbReference type="Proteomes" id="UP000309061"/>
    </source>
</evidence>
<keyword evidence="1" id="KW-0812">Transmembrane</keyword>
<gene>
    <name evidence="2" type="ORF">H2LOC_011965</name>
</gene>
<proteinExistence type="predicted"/>
<accession>A0A6B8KF82</accession>
<sequence length="213" mass="23972">MFIRTCEKRRSFASPFSSARMEKFIASPPPAYPRSRKMANGRMSRLKSGAVEEAKKVFRVFVYLWVFLTVLSLHKAFIFNEDILTYQQGFAFINALALSKIVVVGQDLRLGDRITRKLPLIYTILFKSAVFAALTIFFHIIEETLIGMWHGKPATGAIPTLGDGSLQALSMLAIIVFVALIPFFGFLEISEALGPEKLRAILLRRKSLPDERA</sequence>
<protein>
    <submittedName>
        <fullName evidence="2">Uncharacterized protein</fullName>
    </submittedName>
</protein>
<feature type="transmembrane region" description="Helical" evidence="1">
    <location>
        <begin position="120"/>
        <end position="141"/>
    </location>
</feature>
<name>A0A6B8KF82_9HYPH</name>
<organism evidence="2 3">
    <name type="scientific">Methylocystis heyeri</name>
    <dbReference type="NCBI Taxonomy" id="391905"/>
    <lineage>
        <taxon>Bacteria</taxon>
        <taxon>Pseudomonadati</taxon>
        <taxon>Pseudomonadota</taxon>
        <taxon>Alphaproteobacteria</taxon>
        <taxon>Hyphomicrobiales</taxon>
        <taxon>Methylocystaceae</taxon>
        <taxon>Methylocystis</taxon>
    </lineage>
</organism>
<keyword evidence="3" id="KW-1185">Reference proteome</keyword>
<evidence type="ECO:0000313" key="2">
    <source>
        <dbReference type="EMBL" id="QGM46357.1"/>
    </source>
</evidence>
<keyword evidence="1" id="KW-0472">Membrane</keyword>
<reference evidence="2 3" key="1">
    <citation type="submission" date="2019-11" db="EMBL/GenBank/DDBJ databases">
        <title>The genome sequence of Methylocystis heyeri.</title>
        <authorList>
            <person name="Oshkin I.Y."/>
            <person name="Miroshnikov K."/>
            <person name="Dedysh S.N."/>
        </authorList>
    </citation>
    <scope>NUCLEOTIDE SEQUENCE [LARGE SCALE GENOMIC DNA]</scope>
    <source>
        <strain evidence="2 3">H2</strain>
    </source>
</reference>
<feature type="transmembrane region" description="Helical" evidence="1">
    <location>
        <begin position="57"/>
        <end position="77"/>
    </location>
</feature>
<dbReference type="RefSeq" id="WP_136496606.1">
    <property type="nucleotide sequence ID" value="NZ_CP046052.1"/>
</dbReference>
<dbReference type="KEGG" id="mhey:H2LOC_011965"/>
<feature type="transmembrane region" description="Helical" evidence="1">
    <location>
        <begin position="168"/>
        <end position="189"/>
    </location>
</feature>
<evidence type="ECO:0000256" key="1">
    <source>
        <dbReference type="SAM" id="Phobius"/>
    </source>
</evidence>
<keyword evidence="1" id="KW-1133">Transmembrane helix</keyword>
<dbReference type="AlphaFoldDB" id="A0A6B8KF82"/>
<dbReference type="Proteomes" id="UP000309061">
    <property type="component" value="Chromosome"/>
</dbReference>
<feature type="transmembrane region" description="Helical" evidence="1">
    <location>
        <begin position="89"/>
        <end position="108"/>
    </location>
</feature>